<dbReference type="EMBL" id="AUZX01011842">
    <property type="protein sequence ID" value="EQD41775.1"/>
    <property type="molecule type" value="Genomic_DNA"/>
</dbReference>
<reference evidence="2" key="1">
    <citation type="submission" date="2013-08" db="EMBL/GenBank/DDBJ databases">
        <authorList>
            <person name="Mendez C."/>
            <person name="Richter M."/>
            <person name="Ferrer M."/>
            <person name="Sanchez J."/>
        </authorList>
    </citation>
    <scope>NUCLEOTIDE SEQUENCE</scope>
</reference>
<protein>
    <submittedName>
        <fullName evidence="2">Metallophosphoesterase</fullName>
    </submittedName>
</protein>
<dbReference type="InterPro" id="IPR004843">
    <property type="entry name" value="Calcineurin-like_PHP"/>
</dbReference>
<dbReference type="AlphaFoldDB" id="T1AIF3"/>
<dbReference type="InterPro" id="IPR029052">
    <property type="entry name" value="Metallo-depent_PP-like"/>
</dbReference>
<dbReference type="SUPFAM" id="SSF56300">
    <property type="entry name" value="Metallo-dependent phosphatases"/>
    <property type="match status" value="1"/>
</dbReference>
<proteinExistence type="predicted"/>
<dbReference type="CDD" id="cd00838">
    <property type="entry name" value="MPP_superfamily"/>
    <property type="match status" value="1"/>
</dbReference>
<feature type="non-terminal residue" evidence="2">
    <location>
        <position position="121"/>
    </location>
</feature>
<comment type="caution">
    <text evidence="2">The sequence shown here is derived from an EMBL/GenBank/DDBJ whole genome shotgun (WGS) entry which is preliminary data.</text>
</comment>
<organism evidence="2">
    <name type="scientific">mine drainage metagenome</name>
    <dbReference type="NCBI Taxonomy" id="410659"/>
    <lineage>
        <taxon>unclassified sequences</taxon>
        <taxon>metagenomes</taxon>
        <taxon>ecological metagenomes</taxon>
    </lineage>
</organism>
<gene>
    <name evidence="2" type="ORF">B1A_16106</name>
</gene>
<dbReference type="Pfam" id="PF00149">
    <property type="entry name" value="Metallophos"/>
    <property type="match status" value="1"/>
</dbReference>
<reference evidence="2" key="2">
    <citation type="journal article" date="2014" name="ISME J.">
        <title>Microbial stratification in low pH oxic and suboxic macroscopic growths along an acid mine drainage.</title>
        <authorList>
            <person name="Mendez-Garcia C."/>
            <person name="Mesa V."/>
            <person name="Sprenger R.R."/>
            <person name="Richter M."/>
            <person name="Diez M.S."/>
            <person name="Solano J."/>
            <person name="Bargiela R."/>
            <person name="Golyshina O.V."/>
            <person name="Manteca A."/>
            <person name="Ramos J.L."/>
            <person name="Gallego J.R."/>
            <person name="Llorente I."/>
            <person name="Martins Dos Santos V.A."/>
            <person name="Jensen O.N."/>
            <person name="Pelaez A.I."/>
            <person name="Sanchez J."/>
            <person name="Ferrer M."/>
        </authorList>
    </citation>
    <scope>NUCLEOTIDE SEQUENCE</scope>
</reference>
<name>T1AIF3_9ZZZZ</name>
<evidence type="ECO:0000259" key="1">
    <source>
        <dbReference type="Pfam" id="PF00149"/>
    </source>
</evidence>
<evidence type="ECO:0000313" key="2">
    <source>
        <dbReference type="EMBL" id="EQD41775.1"/>
    </source>
</evidence>
<sequence>MSTLQGILFIGDPHVYSARPGRRKDDYLSSVLDKLTKASEVCWERSLLPVILGDLFHRAKENHLPTLARLFEVLGHFPVQPLVLGGNHDKNGTLLQDADALSLFAQTGVIEVLDGPCRAWS</sequence>
<dbReference type="GO" id="GO:0016787">
    <property type="term" value="F:hydrolase activity"/>
    <property type="evidence" value="ECO:0007669"/>
    <property type="project" value="InterPro"/>
</dbReference>
<feature type="domain" description="Calcineurin-like phosphoesterase" evidence="1">
    <location>
        <begin position="7"/>
        <end position="95"/>
    </location>
</feature>
<dbReference type="Gene3D" id="3.60.21.10">
    <property type="match status" value="1"/>
</dbReference>
<accession>T1AIF3</accession>